<dbReference type="Bgee" id="ENSDARG00000104213">
    <property type="expression patterns" value="Expressed in intestine and 5 other cell types or tissues"/>
</dbReference>
<name>A0A0R4IK87_DANRE</name>
<keyword evidence="4" id="KW-1185">Reference proteome</keyword>
<dbReference type="GeneTree" id="ENSGT00940000179126"/>
<proteinExistence type="predicted"/>
<feature type="region of interest" description="Disordered" evidence="1">
    <location>
        <begin position="91"/>
        <end position="115"/>
    </location>
</feature>
<evidence type="ECO:0000256" key="2">
    <source>
        <dbReference type="SAM" id="Phobius"/>
    </source>
</evidence>
<feature type="transmembrane region" description="Helical" evidence="2">
    <location>
        <begin position="12"/>
        <end position="33"/>
    </location>
</feature>
<dbReference type="PaxDb" id="7955-ENSDARP00000126198"/>
<dbReference type="GeneID" id="322507"/>
<protein>
    <submittedName>
        <fullName evidence="3 5">Si:dkey-283b1.6</fullName>
    </submittedName>
</protein>
<sequence>MDNDDQFLIFKIFMPIVSFGMLSICCAGFCKMFQRFRKERIERLQAQARHMDRPSVYVIPITLSEDDLHRPPRYSTVQFCEAPPSYNELNLKPEVSPLEPPPDYTESVFSSGSYS</sequence>
<keyword evidence="2" id="KW-0812">Transmembrane</keyword>
<dbReference type="OMA" id="CTSFCRS"/>
<accession>A0A0R4IK87</accession>
<dbReference type="eggNOG" id="ENOG502SBSX">
    <property type="taxonomic scope" value="Eukaryota"/>
</dbReference>
<evidence type="ECO:0000313" key="4">
    <source>
        <dbReference type="Proteomes" id="UP000000437"/>
    </source>
</evidence>
<dbReference type="OrthoDB" id="8936510at2759"/>
<dbReference type="ZFIN" id="ZDB-GENE-120215-112">
    <property type="gene designation" value="si:dkey-283b1.6"/>
</dbReference>
<organism evidence="3">
    <name type="scientific">Danio rerio</name>
    <name type="common">Zebrafish</name>
    <name type="synonym">Brachydanio rerio</name>
    <dbReference type="NCBI Taxonomy" id="7955"/>
    <lineage>
        <taxon>Eukaryota</taxon>
        <taxon>Metazoa</taxon>
        <taxon>Chordata</taxon>
        <taxon>Craniata</taxon>
        <taxon>Vertebrata</taxon>
        <taxon>Euteleostomi</taxon>
        <taxon>Actinopterygii</taxon>
        <taxon>Neopterygii</taxon>
        <taxon>Teleostei</taxon>
        <taxon>Ostariophysi</taxon>
        <taxon>Cypriniformes</taxon>
        <taxon>Danionidae</taxon>
        <taxon>Danioninae</taxon>
        <taxon>Danio</taxon>
    </lineage>
</organism>
<gene>
    <name evidence="3 5 6" type="primary">si:dkey-283b1.6</name>
</gene>
<evidence type="ECO:0000313" key="6">
    <source>
        <dbReference type="ZFIN" id="ZDB-GENE-120215-112"/>
    </source>
</evidence>
<keyword evidence="2" id="KW-0472">Membrane</keyword>
<reference evidence="3 4" key="1">
    <citation type="journal article" date="2013" name="Nature">
        <title>The zebrafish reference genome sequence and its relationship to the human genome.</title>
        <authorList>
            <consortium name="Genome Reference Consortium Zebrafish"/>
            <person name="Howe K."/>
            <person name="Clark M.D."/>
            <person name="Torroja C.F."/>
            <person name="Torrance J."/>
            <person name="Berthelot C."/>
            <person name="Muffato M."/>
            <person name="Collins J.E."/>
            <person name="Humphray S."/>
            <person name="McLaren K."/>
            <person name="Matthews L."/>
            <person name="McLaren S."/>
            <person name="Sealy I."/>
            <person name="Caccamo M."/>
            <person name="Churcher C."/>
            <person name="Scott C."/>
            <person name="Barrett J.C."/>
            <person name="Koch R."/>
            <person name="Rauch G.J."/>
            <person name="White S."/>
            <person name="Chow W."/>
            <person name="Kilian B."/>
            <person name="Quintais L.T."/>
            <person name="Guerra-Assuncao J.A."/>
            <person name="Zhou Y."/>
            <person name="Gu Y."/>
            <person name="Yen J."/>
            <person name="Vogel J.H."/>
            <person name="Eyre T."/>
            <person name="Redmond S."/>
            <person name="Banerjee R."/>
            <person name="Chi J."/>
            <person name="Fu B."/>
            <person name="Langley E."/>
            <person name="Maguire S.F."/>
            <person name="Laird G.K."/>
            <person name="Lloyd D."/>
            <person name="Kenyon E."/>
            <person name="Donaldson S."/>
            <person name="Sehra H."/>
            <person name="Almeida-King J."/>
            <person name="Loveland J."/>
            <person name="Trevanion S."/>
            <person name="Jones M."/>
            <person name="Quail M."/>
            <person name="Willey D."/>
            <person name="Hunt A."/>
            <person name="Burton J."/>
            <person name="Sims S."/>
            <person name="McLay K."/>
            <person name="Plumb B."/>
            <person name="Davis J."/>
            <person name="Clee C."/>
            <person name="Oliver K."/>
            <person name="Clark R."/>
            <person name="Riddle C."/>
            <person name="Elliot D."/>
            <person name="Eliott D."/>
            <person name="Threadgold G."/>
            <person name="Harden G."/>
            <person name="Ware D."/>
            <person name="Begum S."/>
            <person name="Mortimore B."/>
            <person name="Mortimer B."/>
            <person name="Kerry G."/>
            <person name="Heath P."/>
            <person name="Phillimore B."/>
            <person name="Tracey A."/>
            <person name="Corby N."/>
            <person name="Dunn M."/>
            <person name="Johnson C."/>
            <person name="Wood J."/>
            <person name="Clark S."/>
            <person name="Pelan S."/>
            <person name="Griffiths G."/>
            <person name="Smith M."/>
            <person name="Glithero R."/>
            <person name="Howden P."/>
            <person name="Barker N."/>
            <person name="Lloyd C."/>
            <person name="Stevens C."/>
            <person name="Harley J."/>
            <person name="Holt K."/>
            <person name="Panagiotidis G."/>
            <person name="Lovell J."/>
            <person name="Beasley H."/>
            <person name="Henderson C."/>
            <person name="Gordon D."/>
            <person name="Auger K."/>
            <person name="Wright D."/>
            <person name="Collins J."/>
            <person name="Raisen C."/>
            <person name="Dyer L."/>
            <person name="Leung K."/>
            <person name="Robertson L."/>
            <person name="Ambridge K."/>
            <person name="Leongamornlert D."/>
            <person name="McGuire S."/>
            <person name="Gilderthorp R."/>
            <person name="Griffiths C."/>
            <person name="Manthravadi D."/>
            <person name="Nichol S."/>
            <person name="Barker G."/>
            <person name="Whitehead S."/>
            <person name="Kay M."/>
            <person name="Brown J."/>
            <person name="Murnane C."/>
            <person name="Gray E."/>
            <person name="Humphries M."/>
            <person name="Sycamore N."/>
            <person name="Barker D."/>
            <person name="Saunders D."/>
            <person name="Wallis J."/>
            <person name="Babbage A."/>
            <person name="Hammond S."/>
            <person name="Mashreghi-Mohammadi M."/>
            <person name="Barr L."/>
            <person name="Martin S."/>
            <person name="Wray P."/>
            <person name="Ellington A."/>
            <person name="Matthews N."/>
            <person name="Ellwood M."/>
            <person name="Woodmansey R."/>
            <person name="Clark G."/>
            <person name="Cooper J."/>
            <person name="Cooper J."/>
            <person name="Tromans A."/>
            <person name="Grafham D."/>
            <person name="Skuce C."/>
            <person name="Pandian R."/>
            <person name="Andrews R."/>
            <person name="Harrison E."/>
            <person name="Kimberley A."/>
            <person name="Garnett J."/>
            <person name="Fosker N."/>
            <person name="Hall R."/>
            <person name="Garner P."/>
            <person name="Kelly D."/>
            <person name="Bird C."/>
            <person name="Palmer S."/>
            <person name="Gehring I."/>
            <person name="Berger A."/>
            <person name="Dooley C.M."/>
            <person name="Ersan-Urun Z."/>
            <person name="Eser C."/>
            <person name="Geiger H."/>
            <person name="Geisler M."/>
            <person name="Karotki L."/>
            <person name="Kirn A."/>
            <person name="Konantz J."/>
            <person name="Konantz M."/>
            <person name="Oberlander M."/>
            <person name="Rudolph-Geiger S."/>
            <person name="Teucke M."/>
            <person name="Lanz C."/>
            <person name="Raddatz G."/>
            <person name="Osoegawa K."/>
            <person name="Zhu B."/>
            <person name="Rapp A."/>
            <person name="Widaa S."/>
            <person name="Langford C."/>
            <person name="Yang F."/>
            <person name="Schuster S.C."/>
            <person name="Carter N.P."/>
            <person name="Harrow J."/>
            <person name="Ning Z."/>
            <person name="Herrero J."/>
            <person name="Searle S.M."/>
            <person name="Enright A."/>
            <person name="Geisler R."/>
            <person name="Plasterk R.H."/>
            <person name="Lee C."/>
            <person name="Westerfield M."/>
            <person name="de Jong P.J."/>
            <person name="Zon L.I."/>
            <person name="Postlethwait J.H."/>
            <person name="Nusslein-Volhard C."/>
            <person name="Hubbard T.J."/>
            <person name="Roest Crollius H."/>
            <person name="Rogers J."/>
            <person name="Stemple D.L."/>
        </authorList>
    </citation>
    <scope>NUCLEOTIDE SEQUENCE [LARGE SCALE GENOMIC DNA]</scope>
    <source>
        <strain evidence="3">Tuebingen</strain>
    </source>
</reference>
<dbReference type="Proteomes" id="UP000000437">
    <property type="component" value="Chromosome 3"/>
</dbReference>
<dbReference type="RefSeq" id="XP_002661232.1">
    <property type="nucleotide sequence ID" value="XM_002661186.6"/>
</dbReference>
<keyword evidence="2" id="KW-1133">Transmembrane helix</keyword>
<dbReference type="Ensembl" id="ENSDART00000167349.2">
    <property type="protein sequence ID" value="ENSDARP00000136366.1"/>
    <property type="gene ID" value="ENSDARG00000104213.2"/>
</dbReference>
<evidence type="ECO:0000256" key="1">
    <source>
        <dbReference type="SAM" id="MobiDB-lite"/>
    </source>
</evidence>
<reference evidence="5" key="3">
    <citation type="submission" date="2025-04" db="UniProtKB">
        <authorList>
            <consortium name="RefSeq"/>
        </authorList>
    </citation>
    <scope>IDENTIFICATION</scope>
    <source>
        <strain evidence="5">Tuebingen</strain>
    </source>
</reference>
<evidence type="ECO:0000313" key="5">
    <source>
        <dbReference type="RefSeq" id="XP_002661232.1"/>
    </source>
</evidence>
<dbReference type="AlphaFoldDB" id="A0A0R4IK87"/>
<dbReference type="EMBL" id="CR396582">
    <property type="status" value="NOT_ANNOTATED_CDS"/>
    <property type="molecule type" value="Genomic_DNA"/>
</dbReference>
<dbReference type="KEGG" id="dre:322507"/>
<dbReference type="AGR" id="ZFIN:ZDB-GENE-120215-112"/>
<evidence type="ECO:0000313" key="3">
    <source>
        <dbReference type="Ensembl" id="ENSDARP00000136366"/>
    </source>
</evidence>
<reference evidence="3" key="2">
    <citation type="submission" date="2015-11" db="UniProtKB">
        <authorList>
            <consortium name="Ensembl"/>
        </authorList>
    </citation>
    <scope>IDENTIFICATION</scope>
    <source>
        <strain evidence="3">Tuebingen</strain>
    </source>
</reference>
<accession>A0A8M1RQV5</accession>